<evidence type="ECO:0000256" key="4">
    <source>
        <dbReference type="PROSITE-ProRule" id="PRU00175"/>
    </source>
</evidence>
<dbReference type="InterPro" id="IPR013083">
    <property type="entry name" value="Znf_RING/FYVE/PHD"/>
</dbReference>
<feature type="compositionally biased region" description="Polar residues" evidence="5">
    <location>
        <begin position="18"/>
        <end position="32"/>
    </location>
</feature>
<dbReference type="SMART" id="SM00744">
    <property type="entry name" value="RINGv"/>
    <property type="match status" value="1"/>
</dbReference>
<dbReference type="Pfam" id="PF13639">
    <property type="entry name" value="zf-RING_2"/>
    <property type="match status" value="1"/>
</dbReference>
<protein>
    <recommendedName>
        <fullName evidence="7">RING-type domain-containing protein</fullName>
    </recommendedName>
</protein>
<organism evidence="8 9">
    <name type="scientific">Panicum virgatum</name>
    <name type="common">Blackwell switchgrass</name>
    <dbReference type="NCBI Taxonomy" id="38727"/>
    <lineage>
        <taxon>Eukaryota</taxon>
        <taxon>Viridiplantae</taxon>
        <taxon>Streptophyta</taxon>
        <taxon>Embryophyta</taxon>
        <taxon>Tracheophyta</taxon>
        <taxon>Spermatophyta</taxon>
        <taxon>Magnoliopsida</taxon>
        <taxon>Liliopsida</taxon>
        <taxon>Poales</taxon>
        <taxon>Poaceae</taxon>
        <taxon>PACMAD clade</taxon>
        <taxon>Panicoideae</taxon>
        <taxon>Panicodae</taxon>
        <taxon>Paniceae</taxon>
        <taxon>Panicinae</taxon>
        <taxon>Panicum</taxon>
        <taxon>Panicum sect. Hiantes</taxon>
    </lineage>
</organism>
<evidence type="ECO:0000256" key="3">
    <source>
        <dbReference type="ARBA" id="ARBA00022833"/>
    </source>
</evidence>
<evidence type="ECO:0000256" key="1">
    <source>
        <dbReference type="ARBA" id="ARBA00022723"/>
    </source>
</evidence>
<dbReference type="SMART" id="SM00184">
    <property type="entry name" value="RING"/>
    <property type="match status" value="1"/>
</dbReference>
<feature type="compositionally biased region" description="Low complexity" evidence="5">
    <location>
        <begin position="45"/>
        <end position="66"/>
    </location>
</feature>
<reference evidence="8" key="1">
    <citation type="submission" date="2020-05" db="EMBL/GenBank/DDBJ databases">
        <title>WGS assembly of Panicum virgatum.</title>
        <authorList>
            <person name="Lovell J.T."/>
            <person name="Jenkins J."/>
            <person name="Shu S."/>
            <person name="Juenger T.E."/>
            <person name="Schmutz J."/>
        </authorList>
    </citation>
    <scope>NUCLEOTIDE SEQUENCE</scope>
    <source>
        <strain evidence="8">AP13</strain>
    </source>
</reference>
<feature type="transmembrane region" description="Helical" evidence="6">
    <location>
        <begin position="241"/>
        <end position="272"/>
    </location>
</feature>
<proteinExistence type="predicted"/>
<keyword evidence="3" id="KW-0862">Zinc</keyword>
<name>A0A8T0VCC4_PANVG</name>
<feature type="region of interest" description="Disordered" evidence="5">
    <location>
        <begin position="152"/>
        <end position="176"/>
    </location>
</feature>
<feature type="region of interest" description="Disordered" evidence="5">
    <location>
        <begin position="18"/>
        <end position="68"/>
    </location>
</feature>
<dbReference type="InterPro" id="IPR011016">
    <property type="entry name" value="Znf_RING-CH"/>
</dbReference>
<dbReference type="PROSITE" id="PS50089">
    <property type="entry name" value="ZF_RING_2"/>
    <property type="match status" value="1"/>
</dbReference>
<dbReference type="PANTHER" id="PTHR46225">
    <property type="entry name" value="C3H4 TYPE ZINC FINGER PROTEIN"/>
    <property type="match status" value="1"/>
</dbReference>
<evidence type="ECO:0000313" key="9">
    <source>
        <dbReference type="Proteomes" id="UP000823388"/>
    </source>
</evidence>
<dbReference type="InterPro" id="IPR001841">
    <property type="entry name" value="Znf_RING"/>
</dbReference>
<keyword evidence="1" id="KW-0479">Metal-binding</keyword>
<dbReference type="SUPFAM" id="SSF57850">
    <property type="entry name" value="RING/U-box"/>
    <property type="match status" value="1"/>
</dbReference>
<keyword evidence="6" id="KW-1133">Transmembrane helix</keyword>
<keyword evidence="9" id="KW-1185">Reference proteome</keyword>
<dbReference type="OrthoDB" id="9984778at2759"/>
<dbReference type="EMBL" id="CM029040">
    <property type="protein sequence ID" value="KAG2634421.1"/>
    <property type="molecule type" value="Genomic_DNA"/>
</dbReference>
<dbReference type="Proteomes" id="UP000823388">
    <property type="component" value="Chromosome 2N"/>
</dbReference>
<feature type="transmembrane region" description="Helical" evidence="6">
    <location>
        <begin position="122"/>
        <end position="141"/>
    </location>
</feature>
<evidence type="ECO:0000313" key="8">
    <source>
        <dbReference type="EMBL" id="KAG2634421.1"/>
    </source>
</evidence>
<feature type="transmembrane region" description="Helical" evidence="6">
    <location>
        <begin position="203"/>
        <end position="221"/>
    </location>
</feature>
<accession>A0A8T0VCC4</accession>
<dbReference type="GO" id="GO:0008270">
    <property type="term" value="F:zinc ion binding"/>
    <property type="evidence" value="ECO:0007669"/>
    <property type="project" value="UniProtKB-KW"/>
</dbReference>
<sequence length="415" mass="46330">MEHACCDDVHEHVINVTHGETASTSTSHQDMYSDSDEPHQEDRPSTSTRTPSSQSSPSTSPTAYSSRNLSFPRRDSIYGHGRSPWNSGLWISFEIVMYIAQVVAAIVILIFSRHEHPHAPLFAWIIGYTVGCIASLPLIYWRYVHRNRHLDQEPQQPPTTYPTLTPSQSSEGRNHRSSGTVWHLGCIAITCPRLSVLAYHFKTAVDCFFAVWFVVGNVWIFGGHSISSDAQDAPNMYRLCLAFLALSCVGYAIPFIMCAAICCCFPCLISVLRLQEDLGQSRGATQELIDALPTYKFKPKRNKNWGIDHASGSENLDEGGILGPGTKKERVVSAEDVVCCICLTKYGDDDELRELPCTHFFHVQCVDKWLKINAVCPLCKTEIRGVVRSFLGLPFGRRRVDRMAGRGVASSRFNV</sequence>
<feature type="compositionally biased region" description="Low complexity" evidence="5">
    <location>
        <begin position="161"/>
        <end position="170"/>
    </location>
</feature>
<gene>
    <name evidence="8" type="ORF">PVAP13_2NG258000</name>
</gene>
<feature type="domain" description="RING-type" evidence="7">
    <location>
        <begin position="339"/>
        <end position="380"/>
    </location>
</feature>
<comment type="caution">
    <text evidence="8">The sequence shown here is derived from an EMBL/GenBank/DDBJ whole genome shotgun (WGS) entry which is preliminary data.</text>
</comment>
<keyword evidence="2 4" id="KW-0863">Zinc-finger</keyword>
<keyword evidence="6" id="KW-0472">Membrane</keyword>
<dbReference type="Gene3D" id="3.30.40.10">
    <property type="entry name" value="Zinc/RING finger domain, C3HC4 (zinc finger)"/>
    <property type="match status" value="1"/>
</dbReference>
<feature type="transmembrane region" description="Helical" evidence="6">
    <location>
        <begin position="89"/>
        <end position="110"/>
    </location>
</feature>
<evidence type="ECO:0000256" key="6">
    <source>
        <dbReference type="SAM" id="Phobius"/>
    </source>
</evidence>
<dbReference type="EMBL" id="CM029040">
    <property type="protein sequence ID" value="KAG2634420.1"/>
    <property type="molecule type" value="Genomic_DNA"/>
</dbReference>
<evidence type="ECO:0000256" key="2">
    <source>
        <dbReference type="ARBA" id="ARBA00022771"/>
    </source>
</evidence>
<evidence type="ECO:0000256" key="5">
    <source>
        <dbReference type="SAM" id="MobiDB-lite"/>
    </source>
</evidence>
<dbReference type="AlphaFoldDB" id="A0A8T0VCC4"/>
<keyword evidence="6" id="KW-0812">Transmembrane</keyword>
<dbReference type="PANTHER" id="PTHR46225:SF3">
    <property type="entry name" value="OS09G0323100 PROTEIN"/>
    <property type="match status" value="1"/>
</dbReference>
<evidence type="ECO:0000259" key="7">
    <source>
        <dbReference type="PROSITE" id="PS50089"/>
    </source>
</evidence>